<sequence length="163" mass="18558">MTKTEENTASMGGGSWMDRELAVLSELVKEAYPELSTVVNVDDWMAQRFQPPIAFLLTQGVREEGRSLTSYQVVSEAAIVLHYPKVAGVYQPLSAEPLRELLRQRQFSYQGETSGLFIEIDSSTLRIWRDKKDRTEIAFQFTYNVAVQRAVTEKINEFDVEGD</sequence>
<reference evidence="1 2" key="1">
    <citation type="submission" date="2019-06" db="EMBL/GenBank/DDBJ databases">
        <title>Whole genome shotgun sequence of Brevibacillus formosus NBRC 15716.</title>
        <authorList>
            <person name="Hosoyama A."/>
            <person name="Uohara A."/>
            <person name="Ohji S."/>
            <person name="Ichikawa N."/>
        </authorList>
    </citation>
    <scope>NUCLEOTIDE SEQUENCE [LARGE SCALE GENOMIC DNA]</scope>
    <source>
        <strain evidence="1 2">NBRC 15716</strain>
    </source>
</reference>
<name>A0ABQ0T7U5_9BACL</name>
<organism evidence="1 2">
    <name type="scientific">Brevibacillus formosus</name>
    <dbReference type="NCBI Taxonomy" id="54913"/>
    <lineage>
        <taxon>Bacteria</taxon>
        <taxon>Bacillati</taxon>
        <taxon>Bacillota</taxon>
        <taxon>Bacilli</taxon>
        <taxon>Bacillales</taxon>
        <taxon>Paenibacillaceae</taxon>
        <taxon>Brevibacillus</taxon>
    </lineage>
</organism>
<proteinExistence type="predicted"/>
<dbReference type="RefSeq" id="WP_236697855.1">
    <property type="nucleotide sequence ID" value="NZ_BJOL01000020.1"/>
</dbReference>
<comment type="caution">
    <text evidence="1">The sequence shown here is derived from an EMBL/GenBank/DDBJ whole genome shotgun (WGS) entry which is preliminary data.</text>
</comment>
<accession>A0ABQ0T7U5</accession>
<dbReference type="Proteomes" id="UP000319498">
    <property type="component" value="Unassembled WGS sequence"/>
</dbReference>
<gene>
    <name evidence="1" type="ORF">BFO01nite_35280</name>
</gene>
<dbReference type="EMBL" id="BJOL01000020">
    <property type="protein sequence ID" value="GED59396.1"/>
    <property type="molecule type" value="Genomic_DNA"/>
</dbReference>
<evidence type="ECO:0000313" key="2">
    <source>
        <dbReference type="Proteomes" id="UP000319498"/>
    </source>
</evidence>
<protein>
    <submittedName>
        <fullName evidence="1">Uncharacterized protein</fullName>
    </submittedName>
</protein>
<dbReference type="GeneID" id="87585317"/>
<keyword evidence="2" id="KW-1185">Reference proteome</keyword>
<evidence type="ECO:0000313" key="1">
    <source>
        <dbReference type="EMBL" id="GED59396.1"/>
    </source>
</evidence>